<keyword evidence="21" id="KW-1185">Reference proteome</keyword>
<dbReference type="STRING" id="6412.T1FTZ6"/>
<dbReference type="Proteomes" id="UP000015101">
    <property type="component" value="Unassembled WGS sequence"/>
</dbReference>
<keyword evidence="8" id="KW-0175">Coiled coil</keyword>
<evidence type="ECO:0000256" key="7">
    <source>
        <dbReference type="ARBA" id="ARBA00022989"/>
    </source>
</evidence>
<evidence type="ECO:0000256" key="12">
    <source>
        <dbReference type="ARBA" id="ARBA00023180"/>
    </source>
</evidence>
<evidence type="ECO:0008006" key="22">
    <source>
        <dbReference type="Google" id="ProtNLM"/>
    </source>
</evidence>
<keyword evidence="12" id="KW-0325">Glycoprotein</keyword>
<evidence type="ECO:0000256" key="5">
    <source>
        <dbReference type="ARBA" id="ARBA00022475"/>
    </source>
</evidence>
<dbReference type="Gene3D" id="1.20.120.350">
    <property type="entry name" value="Voltage-gated potassium channels. Chain C"/>
    <property type="match status" value="1"/>
</dbReference>
<dbReference type="KEGG" id="hro:HELRODRAFT_192463"/>
<dbReference type="InterPro" id="IPR013122">
    <property type="entry name" value="PKD1_2_channel"/>
</dbReference>
<feature type="compositionally biased region" description="Low complexity" evidence="15">
    <location>
        <begin position="494"/>
        <end position="507"/>
    </location>
</feature>
<keyword evidence="4" id="KW-0813">Transport</keyword>
<dbReference type="GO" id="GO:0050982">
    <property type="term" value="P:detection of mechanical stimulus"/>
    <property type="evidence" value="ECO:0000318"/>
    <property type="project" value="GO_Central"/>
</dbReference>
<evidence type="ECO:0000256" key="3">
    <source>
        <dbReference type="ARBA" id="ARBA00007200"/>
    </source>
</evidence>
<feature type="domain" description="Polycystin cation channel PKD1/PKD2" evidence="17">
    <location>
        <begin position="599"/>
        <end position="741"/>
    </location>
</feature>
<evidence type="ECO:0000313" key="21">
    <source>
        <dbReference type="Proteomes" id="UP000015101"/>
    </source>
</evidence>
<dbReference type="OrthoDB" id="6155400at2759"/>
<dbReference type="InParanoid" id="T1FTZ6"/>
<dbReference type="Pfam" id="PF08016">
    <property type="entry name" value="PKD_channel"/>
    <property type="match status" value="2"/>
</dbReference>
<feature type="compositionally biased region" description="Acidic residues" evidence="15">
    <location>
        <begin position="841"/>
        <end position="853"/>
    </location>
</feature>
<keyword evidence="13" id="KW-0966">Cell projection</keyword>
<evidence type="ECO:0000256" key="8">
    <source>
        <dbReference type="ARBA" id="ARBA00023054"/>
    </source>
</evidence>
<evidence type="ECO:0000256" key="6">
    <source>
        <dbReference type="ARBA" id="ARBA00022692"/>
    </source>
</evidence>
<organism evidence="20 21">
    <name type="scientific">Helobdella robusta</name>
    <name type="common">Californian leech</name>
    <dbReference type="NCBI Taxonomy" id="6412"/>
    <lineage>
        <taxon>Eukaryota</taxon>
        <taxon>Metazoa</taxon>
        <taxon>Spiralia</taxon>
        <taxon>Lophotrochozoa</taxon>
        <taxon>Annelida</taxon>
        <taxon>Clitellata</taxon>
        <taxon>Hirudinea</taxon>
        <taxon>Rhynchobdellida</taxon>
        <taxon>Glossiphoniidae</taxon>
        <taxon>Helobdella</taxon>
    </lineage>
</organism>
<feature type="region of interest" description="Disordered" evidence="15">
    <location>
        <begin position="1"/>
        <end position="31"/>
    </location>
</feature>
<feature type="domain" description="Polycystin" evidence="18">
    <location>
        <begin position="238"/>
        <end position="413"/>
    </location>
</feature>
<feature type="region of interest" description="Disordered" evidence="15">
    <location>
        <begin position="494"/>
        <end position="582"/>
    </location>
</feature>
<evidence type="ECO:0000256" key="2">
    <source>
        <dbReference type="ARBA" id="ARBA00004651"/>
    </source>
</evidence>
<evidence type="ECO:0000259" key="18">
    <source>
        <dbReference type="Pfam" id="PF20519"/>
    </source>
</evidence>
<feature type="compositionally biased region" description="Low complexity" evidence="15">
    <location>
        <begin position="548"/>
        <end position="582"/>
    </location>
</feature>
<dbReference type="RefSeq" id="XP_009021058.1">
    <property type="nucleotide sequence ID" value="XM_009022810.1"/>
</dbReference>
<evidence type="ECO:0000256" key="4">
    <source>
        <dbReference type="ARBA" id="ARBA00022448"/>
    </source>
</evidence>
<feature type="compositionally biased region" description="Low complexity" evidence="15">
    <location>
        <begin position="518"/>
        <end position="539"/>
    </location>
</feature>
<evidence type="ECO:0000256" key="14">
    <source>
        <dbReference type="ARBA" id="ARBA00023303"/>
    </source>
</evidence>
<keyword evidence="5" id="KW-1003">Cell membrane</keyword>
<feature type="compositionally biased region" description="Pro residues" evidence="15">
    <location>
        <begin position="210"/>
        <end position="222"/>
    </location>
</feature>
<reference evidence="21" key="1">
    <citation type="submission" date="2012-12" db="EMBL/GenBank/DDBJ databases">
        <authorList>
            <person name="Hellsten U."/>
            <person name="Grimwood J."/>
            <person name="Chapman J.A."/>
            <person name="Shapiro H."/>
            <person name="Aerts A."/>
            <person name="Otillar R.P."/>
            <person name="Terry A.Y."/>
            <person name="Boore J.L."/>
            <person name="Simakov O."/>
            <person name="Marletaz F."/>
            <person name="Cho S.-J."/>
            <person name="Edsinger-Gonzales E."/>
            <person name="Havlak P."/>
            <person name="Kuo D.-H."/>
            <person name="Larsson T."/>
            <person name="Lv J."/>
            <person name="Arendt D."/>
            <person name="Savage R."/>
            <person name="Osoegawa K."/>
            <person name="de Jong P."/>
            <person name="Lindberg D.R."/>
            <person name="Seaver E.C."/>
            <person name="Weisblat D.A."/>
            <person name="Putnam N.H."/>
            <person name="Grigoriev I.V."/>
            <person name="Rokhsar D.S."/>
        </authorList>
    </citation>
    <scope>NUCLEOTIDE SEQUENCE</scope>
</reference>
<feature type="transmembrane region" description="Helical" evidence="16">
    <location>
        <begin position="459"/>
        <end position="477"/>
    </location>
</feature>
<evidence type="ECO:0000256" key="11">
    <source>
        <dbReference type="ARBA" id="ARBA00023157"/>
    </source>
</evidence>
<dbReference type="GeneID" id="20212293"/>
<dbReference type="FunFam" id="1.20.5.340:FF:000020">
    <property type="entry name" value="polycystin-2 isoform X1"/>
    <property type="match status" value="1"/>
</dbReference>
<evidence type="ECO:0000313" key="20">
    <source>
        <dbReference type="EnsemblMetazoa" id="HelroP192463"/>
    </source>
</evidence>
<dbReference type="GO" id="GO:0005929">
    <property type="term" value="C:cilium"/>
    <property type="evidence" value="ECO:0007669"/>
    <property type="project" value="UniProtKB-SubCell"/>
</dbReference>
<comment type="similarity">
    <text evidence="3">Belongs to the polycystin family.</text>
</comment>
<feature type="region of interest" description="Disordered" evidence="15">
    <location>
        <begin position="184"/>
        <end position="237"/>
    </location>
</feature>
<evidence type="ECO:0000256" key="16">
    <source>
        <dbReference type="SAM" id="Phobius"/>
    </source>
</evidence>
<dbReference type="Pfam" id="PF20519">
    <property type="entry name" value="Polycystin_dom"/>
    <property type="match status" value="1"/>
</dbReference>
<dbReference type="Gene3D" id="1.10.287.70">
    <property type="match status" value="1"/>
</dbReference>
<dbReference type="InterPro" id="IPR051223">
    <property type="entry name" value="Polycystin"/>
</dbReference>
<dbReference type="InterPro" id="IPR046791">
    <property type="entry name" value="Polycystin_dom"/>
</dbReference>
<keyword evidence="6 16" id="KW-0812">Transmembrane</keyword>
<proteinExistence type="inferred from homology"/>
<feature type="compositionally biased region" description="Low complexity" evidence="15">
    <location>
        <begin position="1"/>
        <end position="13"/>
    </location>
</feature>
<keyword evidence="9" id="KW-0406">Ion transport</keyword>
<dbReference type="PANTHER" id="PTHR10877">
    <property type="entry name" value="POLYCYSTIN FAMILY MEMBER"/>
    <property type="match status" value="1"/>
</dbReference>
<reference evidence="19 21" key="2">
    <citation type="journal article" date="2013" name="Nature">
        <title>Insights into bilaterian evolution from three spiralian genomes.</title>
        <authorList>
            <person name="Simakov O."/>
            <person name="Marletaz F."/>
            <person name="Cho S.J."/>
            <person name="Edsinger-Gonzales E."/>
            <person name="Havlak P."/>
            <person name="Hellsten U."/>
            <person name="Kuo D.H."/>
            <person name="Larsson T."/>
            <person name="Lv J."/>
            <person name="Arendt D."/>
            <person name="Savage R."/>
            <person name="Osoegawa K."/>
            <person name="de Jong P."/>
            <person name="Grimwood J."/>
            <person name="Chapman J.A."/>
            <person name="Shapiro H."/>
            <person name="Aerts A."/>
            <person name="Otillar R.P."/>
            <person name="Terry A.Y."/>
            <person name="Boore J.L."/>
            <person name="Grigoriev I.V."/>
            <person name="Lindberg D.R."/>
            <person name="Seaver E.C."/>
            <person name="Weisblat D.A."/>
            <person name="Putnam N.H."/>
            <person name="Rokhsar D.S."/>
        </authorList>
    </citation>
    <scope>NUCLEOTIDE SEQUENCE</scope>
</reference>
<dbReference type="EMBL" id="KB096864">
    <property type="protein sequence ID" value="ESO00887.1"/>
    <property type="molecule type" value="Genomic_DNA"/>
</dbReference>
<keyword evidence="7 16" id="KW-1133">Transmembrane helix</keyword>
<keyword evidence="11" id="KW-1015">Disulfide bond</keyword>
<dbReference type="EMBL" id="AMQM01005238">
    <property type="status" value="NOT_ANNOTATED_CDS"/>
    <property type="molecule type" value="Genomic_DNA"/>
</dbReference>
<evidence type="ECO:0000313" key="19">
    <source>
        <dbReference type="EMBL" id="ESO00887.1"/>
    </source>
</evidence>
<keyword evidence="10 16" id="KW-0472">Membrane</keyword>
<feature type="transmembrane region" description="Helical" evidence="16">
    <location>
        <begin position="714"/>
        <end position="740"/>
    </location>
</feature>
<dbReference type="InterPro" id="IPR027359">
    <property type="entry name" value="Volt_channel_dom_sf"/>
</dbReference>
<dbReference type="CTD" id="20212293"/>
<dbReference type="EnsemblMetazoa" id="HelroT192463">
    <property type="protein sequence ID" value="HelroP192463"/>
    <property type="gene ID" value="HelroG192463"/>
</dbReference>
<feature type="transmembrane region" description="Helical" evidence="16">
    <location>
        <begin position="612"/>
        <end position="632"/>
    </location>
</feature>
<sequence length="1056" mass="117965">MPIDRSSSVSSGSTWGDEFEVGNVRPAGSPIDEIIVENDDRQVRDPGQHGADSGGEDGGDCCFGGKIKWCCLKGLSLIRKIWATNQMEDTKNNKDTRMRLLIRELVIYVIFLFFVTFVTFSKTSPTDFYFSRTLAMTFLDSPVHPSDPFVTFKNMKVIKHWYQFSQGPLLNGLYPDNMVPVTKIPETDKSGLPTPTTTSSSLTTPSSSSTPPPSSSSTPPPSSSSSPQSSSTSEIPGYKPFGVARLRLVRSLNGSCKVSKQLYASTYNSGIDSNGGGGSTGKGSTNDGYPCYQGYSYSAEDRTIYGPDHSNAWFYQSADQLGSSLSSFSGRIATYSEGGYVHDLNTTYEYSKYDLENLERYDWLEYGPTRAVFIDFSLYNANIDLLCIVRLLTEFPVCGGMVSSWHMKSVKLLRYGTAFEFVQLAFEIIVVIFLIYFAIEEVIEIYRLRCGYWRSFFNVNDVIIVLLLVTCLVLTILKTTRLNDTILNNYNNNNNFDNNNNNNNNNNGSRGSDDGFLTTTTRSSSGSRSSSSTTTFSGSNGIGFNVPTTNSTKTNNNINITPTTTSSSSNNNNTYNDTRNSNGNYGGDGNIYGYNVLSHHVDLNSLAELEGIYMGFMAVTLFCCWIKLFKFIGLTRTMTQLSMTLSSCLSEIVTFTFIFTLVYVSFALLAYFLFGSTVPGFNTFEGALYSQFKILLGDFNYDSILSTNSVLGPAYFIIVIFILLILLAGMFVAIISDAYGNVKMELLQKRRDLELMDYIKKAYRKMLDKIDLKRRRNTKDATEAMNIAGVTSSHAKEAGKRENPKFGESRFNRTNDDDVIIARNGDGDNKLRATNNSFDGESVEDDDDDDDDYSLSNHHHHHHHNRQQQQQQPQQQHRRHHQQQHHHRDRNLHPTTMATIGQRLINHRKRRSNNNNNMINNNMNNNNIVGGGASGGVGHEEFSMLQRRVDRMEHSIGSVVSKIDAVLVKLETMERLRSLNKEAVTRLLNSVTESEGALSEDFRNECLERLVCSDLAGVHWDSSSGISGGGGPSPVSSRDHHQNHHHNYNNDNNNNE</sequence>
<evidence type="ECO:0000259" key="17">
    <source>
        <dbReference type="Pfam" id="PF08016"/>
    </source>
</evidence>
<protein>
    <recommendedName>
        <fullName evidence="22">Polycystin cation channel PKD1/PKD2 domain-containing protein</fullName>
    </recommendedName>
</protein>
<dbReference type="eggNOG" id="KOG3599">
    <property type="taxonomic scope" value="Eukaryota"/>
</dbReference>
<dbReference type="FunFam" id="1.10.287.70:FF:000055">
    <property type="entry name" value="Polycystic kidney disease 2-like 1"/>
    <property type="match status" value="1"/>
</dbReference>
<dbReference type="AlphaFoldDB" id="T1FTZ6"/>
<evidence type="ECO:0000256" key="13">
    <source>
        <dbReference type="ARBA" id="ARBA00023273"/>
    </source>
</evidence>
<evidence type="ECO:0000256" key="10">
    <source>
        <dbReference type="ARBA" id="ARBA00023136"/>
    </source>
</evidence>
<dbReference type="GO" id="GO:0005886">
    <property type="term" value="C:plasma membrane"/>
    <property type="evidence" value="ECO:0007669"/>
    <property type="project" value="UniProtKB-SubCell"/>
</dbReference>
<feature type="region of interest" description="Disordered" evidence="15">
    <location>
        <begin position="1023"/>
        <end position="1056"/>
    </location>
</feature>
<dbReference type="PANTHER" id="PTHR10877:SF183">
    <property type="entry name" value="AT14535P-RELATED"/>
    <property type="match status" value="1"/>
</dbReference>
<evidence type="ECO:0000256" key="1">
    <source>
        <dbReference type="ARBA" id="ARBA00004138"/>
    </source>
</evidence>
<dbReference type="HOGENOM" id="CLU_290075_0_0_1"/>
<feature type="compositionally biased region" description="Basic and acidic residues" evidence="15">
    <location>
        <begin position="794"/>
        <end position="816"/>
    </location>
</feature>
<dbReference type="GO" id="GO:0016020">
    <property type="term" value="C:membrane"/>
    <property type="evidence" value="ECO:0000318"/>
    <property type="project" value="GO_Central"/>
</dbReference>
<evidence type="ECO:0000256" key="15">
    <source>
        <dbReference type="SAM" id="MobiDB-lite"/>
    </source>
</evidence>
<accession>T1FTZ6</accession>
<name>T1FTZ6_HELRO</name>
<dbReference type="Gene3D" id="1.20.5.340">
    <property type="match status" value="1"/>
</dbReference>
<comment type="subcellular location">
    <subcellularLocation>
        <location evidence="2">Cell membrane</location>
        <topology evidence="2">Multi-pass membrane protein</topology>
    </subcellularLocation>
    <subcellularLocation>
        <location evidence="1">Cell projection</location>
        <location evidence="1">Cilium</location>
    </subcellularLocation>
</comment>
<feature type="transmembrane region" description="Helical" evidence="16">
    <location>
        <begin position="652"/>
        <end position="674"/>
    </location>
</feature>
<feature type="transmembrane region" description="Helical" evidence="16">
    <location>
        <begin position="100"/>
        <end position="120"/>
    </location>
</feature>
<feature type="compositionally biased region" description="Basic residues" evidence="15">
    <location>
        <begin position="876"/>
        <end position="890"/>
    </location>
</feature>
<feature type="region of interest" description="Disordered" evidence="15">
    <location>
        <begin position="783"/>
        <end position="896"/>
    </location>
</feature>
<feature type="compositionally biased region" description="Basic residues" evidence="15">
    <location>
        <begin position="857"/>
        <end position="866"/>
    </location>
</feature>
<reference evidence="20" key="3">
    <citation type="submission" date="2015-06" db="UniProtKB">
        <authorList>
            <consortium name="EnsemblMetazoa"/>
        </authorList>
    </citation>
    <scope>IDENTIFICATION</scope>
</reference>
<evidence type="ECO:0000256" key="9">
    <source>
        <dbReference type="ARBA" id="ARBA00023065"/>
    </source>
</evidence>
<feature type="domain" description="Polycystin cation channel PKD1/PKD2" evidence="17">
    <location>
        <begin position="414"/>
        <end position="494"/>
    </location>
</feature>
<feature type="transmembrane region" description="Helical" evidence="16">
    <location>
        <begin position="421"/>
        <end position="439"/>
    </location>
</feature>
<dbReference type="GO" id="GO:0005262">
    <property type="term" value="F:calcium channel activity"/>
    <property type="evidence" value="ECO:0000318"/>
    <property type="project" value="GO_Central"/>
</dbReference>
<feature type="compositionally biased region" description="Low complexity" evidence="15">
    <location>
        <begin position="193"/>
        <end position="209"/>
    </location>
</feature>
<gene>
    <name evidence="20" type="primary">20212293</name>
    <name evidence="19" type="ORF">HELRODRAFT_192463</name>
</gene>
<keyword evidence="14" id="KW-0407">Ion channel</keyword>
<feature type="compositionally biased region" description="Low complexity" evidence="15">
    <location>
        <begin position="223"/>
        <end position="233"/>
    </location>
</feature>